<organism evidence="1 2">
    <name type="scientific">Streptosporangium brasiliense</name>
    <dbReference type="NCBI Taxonomy" id="47480"/>
    <lineage>
        <taxon>Bacteria</taxon>
        <taxon>Bacillati</taxon>
        <taxon>Actinomycetota</taxon>
        <taxon>Actinomycetes</taxon>
        <taxon>Streptosporangiales</taxon>
        <taxon>Streptosporangiaceae</taxon>
        <taxon>Streptosporangium</taxon>
    </lineage>
</organism>
<dbReference type="Proteomes" id="UP001230426">
    <property type="component" value="Unassembled WGS sequence"/>
</dbReference>
<reference evidence="1 2" key="1">
    <citation type="submission" date="2023-07" db="EMBL/GenBank/DDBJ databases">
        <title>Sequencing the genomes of 1000 actinobacteria strains.</title>
        <authorList>
            <person name="Klenk H.-P."/>
        </authorList>
    </citation>
    <scope>NUCLEOTIDE SEQUENCE [LARGE SCALE GENOMIC DNA]</scope>
    <source>
        <strain evidence="1 2">DSM 44109</strain>
    </source>
</reference>
<proteinExistence type="predicted"/>
<dbReference type="EMBL" id="JAUSRB010000002">
    <property type="protein sequence ID" value="MDP9868132.1"/>
    <property type="molecule type" value="Genomic_DNA"/>
</dbReference>
<evidence type="ECO:0000313" key="2">
    <source>
        <dbReference type="Proteomes" id="UP001230426"/>
    </source>
</evidence>
<sequence length="134" mass="14448">MPATGLSVEHFKKYGVEWSGERGRTTFFRNELPYDPPDQAAFMNGNIKGWAACKVADSVNVHEGWGLGSYCVFTSDPTIEVDHGFEVPVKPGVRFHSLLVVSLGGKGRYDHVVNDTGAPAYGTGTIPSTVTSCP</sequence>
<comment type="caution">
    <text evidence="1">The sequence shown here is derived from an EMBL/GenBank/DDBJ whole genome shotgun (WGS) entry which is preliminary data.</text>
</comment>
<name>A0ABT9RGZ3_9ACTN</name>
<gene>
    <name evidence="1" type="ORF">J2S55_007398</name>
</gene>
<keyword evidence="2" id="KW-1185">Reference proteome</keyword>
<evidence type="ECO:0000313" key="1">
    <source>
        <dbReference type="EMBL" id="MDP9868132.1"/>
    </source>
</evidence>
<accession>A0ABT9RGZ3</accession>
<protein>
    <submittedName>
        <fullName evidence="1">Uncharacterized protein</fullName>
    </submittedName>
</protein>
<dbReference type="RefSeq" id="WP_306870613.1">
    <property type="nucleotide sequence ID" value="NZ_JAUSRB010000002.1"/>
</dbReference>